<feature type="transmembrane region" description="Helical" evidence="1">
    <location>
        <begin position="100"/>
        <end position="126"/>
    </location>
</feature>
<dbReference type="EMBL" id="JBHSSD010000001">
    <property type="protein sequence ID" value="MFC6163074.1"/>
    <property type="molecule type" value="Genomic_DNA"/>
</dbReference>
<feature type="transmembrane region" description="Helical" evidence="1">
    <location>
        <begin position="25"/>
        <end position="45"/>
    </location>
</feature>
<reference evidence="3" key="1">
    <citation type="journal article" date="2019" name="Int. J. Syst. Evol. Microbiol.">
        <title>The Global Catalogue of Microorganisms (GCM) 10K type strain sequencing project: providing services to taxonomists for standard genome sequencing and annotation.</title>
        <authorList>
            <consortium name="The Broad Institute Genomics Platform"/>
            <consortium name="The Broad Institute Genome Sequencing Center for Infectious Disease"/>
            <person name="Wu L."/>
            <person name="Ma J."/>
        </authorList>
    </citation>
    <scope>NUCLEOTIDE SEQUENCE [LARGE SCALE GENOMIC DNA]</scope>
    <source>
        <strain evidence="3">CCM 8932</strain>
    </source>
</reference>
<evidence type="ECO:0000313" key="3">
    <source>
        <dbReference type="Proteomes" id="UP001596253"/>
    </source>
</evidence>
<name>A0ABW1R1Q2_9LACO</name>
<evidence type="ECO:0000313" key="2">
    <source>
        <dbReference type="EMBL" id="MFC6163074.1"/>
    </source>
</evidence>
<feature type="transmembrane region" description="Helical" evidence="1">
    <location>
        <begin position="194"/>
        <end position="215"/>
    </location>
</feature>
<proteinExistence type="predicted"/>
<feature type="transmembrane region" description="Helical" evidence="1">
    <location>
        <begin position="168"/>
        <end position="187"/>
    </location>
</feature>
<protein>
    <recommendedName>
        <fullName evidence="4">Transport protein</fullName>
    </recommendedName>
</protein>
<evidence type="ECO:0000256" key="1">
    <source>
        <dbReference type="SAM" id="Phobius"/>
    </source>
</evidence>
<keyword evidence="1" id="KW-0472">Membrane</keyword>
<sequence>MRKYNVQVWLYTRYFVKVMLDNVSVLLYTVGLPILFLGLNLKSYFFKTVSLAQYTKLVLPFIAWIIVANTMVMVSEVALLREQGYLKQYASLVVNPSVFIISKAVVNLMLVGVILGLVAAVSALLFRVAFVAVLWRLWSVLLLVSVPIWGYCLPILSFRLRYQTVSGIINVVTLVVMIGSVAIGHALHLTITNVAANVLSPVYLVMNCFNVLVIGDWRNFLPGYLVACLGLGLVGWLSYRHLQLLPAEGL</sequence>
<feature type="transmembrane region" description="Helical" evidence="1">
    <location>
        <begin position="221"/>
        <end position="239"/>
    </location>
</feature>
<dbReference type="RefSeq" id="WP_137641216.1">
    <property type="nucleotide sequence ID" value="NZ_BJDK01000044.1"/>
</dbReference>
<evidence type="ECO:0008006" key="4">
    <source>
        <dbReference type="Google" id="ProtNLM"/>
    </source>
</evidence>
<dbReference type="Proteomes" id="UP001596253">
    <property type="component" value="Unassembled WGS sequence"/>
</dbReference>
<comment type="caution">
    <text evidence="2">The sequence shown here is derived from an EMBL/GenBank/DDBJ whole genome shotgun (WGS) entry which is preliminary data.</text>
</comment>
<accession>A0ABW1R1Q2</accession>
<organism evidence="2 3">
    <name type="scientific">Lactiplantibacillus dongliensis</name>
    <dbReference type="NCBI Taxonomy" id="2559919"/>
    <lineage>
        <taxon>Bacteria</taxon>
        <taxon>Bacillati</taxon>
        <taxon>Bacillota</taxon>
        <taxon>Bacilli</taxon>
        <taxon>Lactobacillales</taxon>
        <taxon>Lactobacillaceae</taxon>
        <taxon>Lactiplantibacillus</taxon>
    </lineage>
</organism>
<feature type="transmembrane region" description="Helical" evidence="1">
    <location>
        <begin position="133"/>
        <end position="156"/>
    </location>
</feature>
<feature type="transmembrane region" description="Helical" evidence="1">
    <location>
        <begin position="57"/>
        <end position="80"/>
    </location>
</feature>
<keyword evidence="1" id="KW-1133">Transmembrane helix</keyword>
<keyword evidence="3" id="KW-1185">Reference proteome</keyword>
<keyword evidence="1" id="KW-0812">Transmembrane</keyword>
<gene>
    <name evidence="2" type="ORF">ACFP3T_00025</name>
</gene>